<evidence type="ECO:0000256" key="9">
    <source>
        <dbReference type="SAM" id="MobiDB-lite"/>
    </source>
</evidence>
<dbReference type="Proteomes" id="UP001172681">
    <property type="component" value="Unassembled WGS sequence"/>
</dbReference>
<evidence type="ECO:0000256" key="8">
    <source>
        <dbReference type="RuleBase" id="RU364024"/>
    </source>
</evidence>
<dbReference type="InterPro" id="IPR002401">
    <property type="entry name" value="Cyt_P450_E_grp-I"/>
</dbReference>
<dbReference type="InterPro" id="IPR050121">
    <property type="entry name" value="Cytochrome_P450_monoxygenase"/>
</dbReference>
<accession>A0AA38YBH4</accession>
<keyword evidence="4" id="KW-0560">Oxidoreductase</keyword>
<dbReference type="InterPro" id="IPR004598">
    <property type="entry name" value="TFIIH_p52/Tfb2"/>
</dbReference>
<dbReference type="Pfam" id="PF16035">
    <property type="entry name" value="Chalcone_2"/>
    <property type="match status" value="1"/>
</dbReference>
<dbReference type="FunFam" id="1.10.630.10:FF:000050">
    <property type="entry name" value="Cytochrome P450 monooxygenase"/>
    <property type="match status" value="1"/>
</dbReference>
<dbReference type="InterPro" id="IPR016088">
    <property type="entry name" value="Chalcone_isomerase_3-sand"/>
</dbReference>
<dbReference type="GO" id="GO:0016705">
    <property type="term" value="F:oxidoreductase activity, acting on paired donors, with incorporation or reduction of molecular oxygen"/>
    <property type="evidence" value="ECO:0007669"/>
    <property type="project" value="InterPro"/>
</dbReference>
<dbReference type="AlphaFoldDB" id="A0AA38YBH4"/>
<evidence type="ECO:0000313" key="12">
    <source>
        <dbReference type="Proteomes" id="UP001172681"/>
    </source>
</evidence>
<dbReference type="InterPro" id="IPR036298">
    <property type="entry name" value="Chalcone_isomerase_sf"/>
</dbReference>
<evidence type="ECO:0000256" key="3">
    <source>
        <dbReference type="ARBA" id="ARBA00022723"/>
    </source>
</evidence>
<dbReference type="Pfam" id="PF03849">
    <property type="entry name" value="Tfb2"/>
    <property type="match status" value="1"/>
</dbReference>
<dbReference type="GO" id="GO:0020037">
    <property type="term" value="F:heme binding"/>
    <property type="evidence" value="ECO:0007669"/>
    <property type="project" value="InterPro"/>
</dbReference>
<dbReference type="PANTHER" id="PTHR24305:SF232">
    <property type="entry name" value="P450, PUTATIVE (EUROFUNG)-RELATED"/>
    <property type="match status" value="1"/>
</dbReference>
<name>A0AA38YBH4_9EURO</name>
<dbReference type="PROSITE" id="PS00086">
    <property type="entry name" value="CYTOCHROME_P450"/>
    <property type="match status" value="1"/>
</dbReference>
<dbReference type="GO" id="GO:0005506">
    <property type="term" value="F:iron ion binding"/>
    <property type="evidence" value="ECO:0007669"/>
    <property type="project" value="InterPro"/>
</dbReference>
<keyword evidence="3 7" id="KW-0479">Metal-binding</keyword>
<evidence type="ECO:0000256" key="6">
    <source>
        <dbReference type="ARBA" id="ARBA00023033"/>
    </source>
</evidence>
<feature type="region of interest" description="Disordered" evidence="9">
    <location>
        <begin position="728"/>
        <end position="748"/>
    </location>
</feature>
<dbReference type="InterPro" id="IPR036396">
    <property type="entry name" value="Cyt_P450_sf"/>
</dbReference>
<dbReference type="GO" id="GO:0001671">
    <property type="term" value="F:ATPase activator activity"/>
    <property type="evidence" value="ECO:0007669"/>
    <property type="project" value="InterPro"/>
</dbReference>
<sequence length="1162" mass="130258">MLGSHLLHPDLSFLTWTVALVLLLVAFYNRYGHGLNHIPGPTVASFSDFWRLRQAQKRRPELTHIKLHEEYGTLVRIGPRTVSVSDAKAVGIIYGLNSGFSKSDFYLVQQTLKNGKRLFTLFTATDEKFHAKLRRAVSNAYAMSTLVQFEQYVDSTTLAFMHQLRTRFADRSDQLCNFSTWLQWYAFDVIGELTFSKRLGFLDRGEDVEGIIRSIEEMLDYAAVVGQMPFLDSLFKKNPIRIMLSRYGFTKSNTAMVDFARKRLAERIDSESGVIKSSADISSYVRNDFLSKFLAAHQKDPEFITNDRVLALTTANIFAGSDTTAISLRSVLYFLLKHPHDLENLVRELDEEKKQGRFRRDDGMVDWDEVRELPYLSAVIKESLRCHPAAGLTLERVTPPQGVTICDQFIPGGTIIGCSAWTLHRDQKIFGERPEEYRPSRWLEASKEHRRLMENSLFTFGAGARTCIGKNISLLEMYKVVPALLMAFKISLPDPNFEWKLHNAWFVKQSEFYHHHTEAVNQPNPSFRAPSNSLLARQHLQSWEYLDSLPGTQFYRLYRSPASALAIFRKRLSSLAKSFVMMLLHIPRPISVKQLELVMEDTSRGEGEHALKMLHRYHIFKDATFNSAKAFSLTPDFAMFLRRDLTGAGDSRSFGHVAAVLSSRKVTIADLDEYSHQKWEAILGLMVGSTAVLVDGEQIAIELSFGVIQLLKAGHLIEVGGTYNRGYAAKFQNPPSDDRGGEDPQGTFSTLNQQEQIDRHHPLTGRQPPIEVTVTLSIPPRFRPFTLAARAGVARLLSTSSRLYASHTPPAPSYGSAELLRRRYQKRSTPEVDAKTERARTIKRMKLSGYGIAACTLAIIGTIALYPQDAQSDHKSNTIKLDAPPSIAGALDKVEVEQVPTGTSTIPTFPRTIHISTDAPSPTPAAANEGTQPDVEYQLVGLGIRTVSLLSIQVYVVGMYIATSDIAALQERLVHAVADPVATTLVPEEKGKLKELLRDPERGEDVWNEIVKDAGIRTAFRIVPTRNTDFMHLRDGFVRGITARSAHFANDKKDITFQNESFGEAMGEFKSAFGGGARRKLAKGEVLLLARDGQGKMTVWEEDKQGHRVKMGTVTDERVGRLLWLNYLAGKNVSSEPARQSVIDGVMDYVERPVGTVATQVV</sequence>
<evidence type="ECO:0000256" key="7">
    <source>
        <dbReference type="PIRSR" id="PIRSR602401-1"/>
    </source>
</evidence>
<comment type="similarity">
    <text evidence="8">Belongs to the TFB2 family.</text>
</comment>
<dbReference type="PRINTS" id="PR00385">
    <property type="entry name" value="P450"/>
</dbReference>
<dbReference type="SUPFAM" id="SSF54626">
    <property type="entry name" value="Chalcone isomerase"/>
    <property type="match status" value="1"/>
</dbReference>
<evidence type="ECO:0000256" key="5">
    <source>
        <dbReference type="ARBA" id="ARBA00023004"/>
    </source>
</evidence>
<dbReference type="InterPro" id="IPR001128">
    <property type="entry name" value="Cyt_P450"/>
</dbReference>
<keyword evidence="12" id="KW-1185">Reference proteome</keyword>
<feature type="domain" description="Chalcone isomerase" evidence="10">
    <location>
        <begin position="936"/>
        <end position="1143"/>
    </location>
</feature>
<comment type="function">
    <text evidence="8">Component of the general transcription and DNA repair factor IIH (TFIIH) core complex which is involved in general and transcription-coupled nucleotide excision repair (NER) of damaged DNA.</text>
</comment>
<comment type="caution">
    <text evidence="11">The sequence shown here is derived from an EMBL/GenBank/DDBJ whole genome shotgun (WGS) entry which is preliminary data.</text>
</comment>
<reference evidence="11" key="1">
    <citation type="submission" date="2022-10" db="EMBL/GenBank/DDBJ databases">
        <title>Culturing micro-colonial fungi from biological soil crusts in the Mojave desert and describing Neophaeococcomyces mojavensis, and introducing the new genera and species Taxawa tesnikishii.</title>
        <authorList>
            <person name="Kurbessoian T."/>
            <person name="Stajich J.E."/>
        </authorList>
    </citation>
    <scope>NUCLEOTIDE SEQUENCE</scope>
    <source>
        <strain evidence="11">TK_35</strain>
    </source>
</reference>
<dbReference type="GO" id="GO:0006289">
    <property type="term" value="P:nucleotide-excision repair"/>
    <property type="evidence" value="ECO:0007669"/>
    <property type="project" value="InterPro"/>
</dbReference>
<dbReference type="GO" id="GO:0000439">
    <property type="term" value="C:transcription factor TFIIH core complex"/>
    <property type="evidence" value="ECO:0007669"/>
    <property type="project" value="InterPro"/>
</dbReference>
<dbReference type="Gene3D" id="1.10.630.10">
    <property type="entry name" value="Cytochrome P450"/>
    <property type="match status" value="1"/>
</dbReference>
<keyword evidence="8" id="KW-0539">Nucleus</keyword>
<comment type="similarity">
    <text evidence="2">Belongs to the cytochrome P450 family.</text>
</comment>
<dbReference type="CDD" id="cd11060">
    <property type="entry name" value="CYP57A1-like"/>
    <property type="match status" value="1"/>
</dbReference>
<dbReference type="PRINTS" id="PR00463">
    <property type="entry name" value="EP450I"/>
</dbReference>
<proteinExistence type="inferred from homology"/>
<dbReference type="PANTHER" id="PTHR24305">
    <property type="entry name" value="CYTOCHROME P450"/>
    <property type="match status" value="1"/>
</dbReference>
<keyword evidence="7" id="KW-0349">Heme</keyword>
<dbReference type="SUPFAM" id="SSF48264">
    <property type="entry name" value="Cytochrome P450"/>
    <property type="match status" value="1"/>
</dbReference>
<dbReference type="EMBL" id="JAPDRN010000009">
    <property type="protein sequence ID" value="KAJ9642779.1"/>
    <property type="molecule type" value="Genomic_DNA"/>
</dbReference>
<dbReference type="GO" id="GO:0016872">
    <property type="term" value="F:intramolecular lyase activity"/>
    <property type="evidence" value="ECO:0007669"/>
    <property type="project" value="InterPro"/>
</dbReference>
<keyword evidence="8" id="KW-0234">DNA repair</keyword>
<dbReference type="InterPro" id="IPR016087">
    <property type="entry name" value="Chalcone_isomerase"/>
</dbReference>
<gene>
    <name evidence="11" type="ORF">H2204_002427</name>
</gene>
<keyword evidence="8" id="KW-0804">Transcription</keyword>
<evidence type="ECO:0000313" key="11">
    <source>
        <dbReference type="EMBL" id="KAJ9642779.1"/>
    </source>
</evidence>
<organism evidence="11 12">
    <name type="scientific">Knufia peltigerae</name>
    <dbReference type="NCBI Taxonomy" id="1002370"/>
    <lineage>
        <taxon>Eukaryota</taxon>
        <taxon>Fungi</taxon>
        <taxon>Dikarya</taxon>
        <taxon>Ascomycota</taxon>
        <taxon>Pezizomycotina</taxon>
        <taxon>Eurotiomycetes</taxon>
        <taxon>Chaetothyriomycetidae</taxon>
        <taxon>Chaetothyriales</taxon>
        <taxon>Trichomeriaceae</taxon>
        <taxon>Knufia</taxon>
    </lineage>
</organism>
<protein>
    <recommendedName>
        <fullName evidence="8">RNA polymerase II transcription factor B subunit 2</fullName>
    </recommendedName>
</protein>
<evidence type="ECO:0000256" key="4">
    <source>
        <dbReference type="ARBA" id="ARBA00023002"/>
    </source>
</evidence>
<comment type="subcellular location">
    <subcellularLocation>
        <location evidence="8">Nucleus</location>
    </subcellularLocation>
</comment>
<dbReference type="GO" id="GO:0004497">
    <property type="term" value="F:monooxygenase activity"/>
    <property type="evidence" value="ECO:0007669"/>
    <property type="project" value="UniProtKB-KW"/>
</dbReference>
<evidence type="ECO:0000256" key="2">
    <source>
        <dbReference type="ARBA" id="ARBA00010617"/>
    </source>
</evidence>
<evidence type="ECO:0000256" key="1">
    <source>
        <dbReference type="ARBA" id="ARBA00001971"/>
    </source>
</evidence>
<keyword evidence="6" id="KW-0503">Monooxygenase</keyword>
<feature type="binding site" description="axial binding residue" evidence="7">
    <location>
        <position position="467"/>
    </location>
    <ligand>
        <name>heme</name>
        <dbReference type="ChEBI" id="CHEBI:30413"/>
    </ligand>
    <ligandPart>
        <name>Fe</name>
        <dbReference type="ChEBI" id="CHEBI:18248"/>
    </ligandPart>
</feature>
<dbReference type="InterPro" id="IPR017972">
    <property type="entry name" value="Cyt_P450_CS"/>
</dbReference>
<comment type="cofactor">
    <cofactor evidence="1 7">
        <name>heme</name>
        <dbReference type="ChEBI" id="CHEBI:30413"/>
    </cofactor>
</comment>
<dbReference type="Gene3D" id="3.50.70.10">
    <property type="match status" value="1"/>
</dbReference>
<keyword evidence="8" id="KW-0805">Transcription regulation</keyword>
<keyword evidence="5 7" id="KW-0408">Iron</keyword>
<evidence type="ECO:0000259" key="10">
    <source>
        <dbReference type="Pfam" id="PF16035"/>
    </source>
</evidence>
<dbReference type="Pfam" id="PF00067">
    <property type="entry name" value="p450"/>
    <property type="match status" value="1"/>
</dbReference>
<keyword evidence="8" id="KW-0227">DNA damage</keyword>